<dbReference type="EMBL" id="JAUSQX010000001">
    <property type="protein sequence ID" value="MDP9806278.1"/>
    <property type="molecule type" value="Genomic_DNA"/>
</dbReference>
<name>A0ABT9NH01_9ACTO</name>
<comment type="caution">
    <text evidence="1">The sequence shown here is derived from an EMBL/GenBank/DDBJ whole genome shotgun (WGS) entry which is preliminary data.</text>
</comment>
<keyword evidence="1" id="KW-0378">Hydrolase</keyword>
<organism evidence="1 2">
    <name type="scientific">Trueperella bonasi</name>
    <dbReference type="NCBI Taxonomy" id="312286"/>
    <lineage>
        <taxon>Bacteria</taxon>
        <taxon>Bacillati</taxon>
        <taxon>Actinomycetota</taxon>
        <taxon>Actinomycetes</taxon>
        <taxon>Actinomycetales</taxon>
        <taxon>Actinomycetaceae</taxon>
        <taxon>Trueperella</taxon>
    </lineage>
</organism>
<keyword evidence="2" id="KW-1185">Reference proteome</keyword>
<dbReference type="GO" id="GO:0016787">
    <property type="term" value="F:hydrolase activity"/>
    <property type="evidence" value="ECO:0007669"/>
    <property type="project" value="UniProtKB-KW"/>
</dbReference>
<evidence type="ECO:0000313" key="2">
    <source>
        <dbReference type="Proteomes" id="UP001243212"/>
    </source>
</evidence>
<gene>
    <name evidence="1" type="ORF">J2S70_000860</name>
</gene>
<accession>A0ABT9NH01</accession>
<proteinExistence type="predicted"/>
<dbReference type="RefSeq" id="WP_307682510.1">
    <property type="nucleotide sequence ID" value="NZ_JAUSQX010000001.1"/>
</dbReference>
<reference evidence="1 2" key="1">
    <citation type="submission" date="2023-07" db="EMBL/GenBank/DDBJ databases">
        <title>Sequencing the genomes of 1000 actinobacteria strains.</title>
        <authorList>
            <person name="Klenk H.-P."/>
        </authorList>
    </citation>
    <scope>NUCLEOTIDE SEQUENCE [LARGE SCALE GENOMIC DNA]</scope>
    <source>
        <strain evidence="1 2">DSM 17163</strain>
    </source>
</reference>
<sequence length="110" mass="12292">MTHAAGPDYLGPAWREAGVGLVGLDLRRSGRALRDTRYRDDIRDIRVRLAPNLGSNVTTLEISGGRHDLALSQKAARDFYARESIAWANIRFPYLSQQGSKPSKRIVNSR</sequence>
<dbReference type="Proteomes" id="UP001243212">
    <property type="component" value="Unassembled WGS sequence"/>
</dbReference>
<evidence type="ECO:0000313" key="1">
    <source>
        <dbReference type="EMBL" id="MDP9806278.1"/>
    </source>
</evidence>
<protein>
    <submittedName>
        <fullName evidence="1">Alpha-beta hydrolase superfamily lysophospholipase</fullName>
    </submittedName>
</protein>